<dbReference type="Gene3D" id="3.30.70.980">
    <property type="match status" value="2"/>
</dbReference>
<feature type="domain" description="TACO1/YebC-like second and third" evidence="7">
    <location>
        <begin position="82"/>
        <end position="237"/>
    </location>
</feature>
<feature type="domain" description="TACO1/YebC-like N-terminal" evidence="8">
    <location>
        <begin position="5"/>
        <end position="76"/>
    </location>
</feature>
<dbReference type="STRING" id="454194.PYK22_02415"/>
<gene>
    <name evidence="9" type="ORF">PYK22_02415</name>
</gene>
<evidence type="ECO:0000313" key="10">
    <source>
        <dbReference type="Proteomes" id="UP000031518"/>
    </source>
</evidence>
<keyword evidence="10" id="KW-1185">Reference proteome</keyword>
<dbReference type="InterPro" id="IPR048300">
    <property type="entry name" value="TACO1_YebC-like_2nd/3rd_dom"/>
</dbReference>
<evidence type="ECO:0000256" key="6">
    <source>
        <dbReference type="HAMAP-Rule" id="MF_00693"/>
    </source>
</evidence>
<keyword evidence="3 6" id="KW-0805">Transcription regulation</keyword>
<dbReference type="EMBL" id="CBXV010000008">
    <property type="protein sequence ID" value="CDM66386.1"/>
    <property type="molecule type" value="Genomic_DNA"/>
</dbReference>
<evidence type="ECO:0000313" key="9">
    <source>
        <dbReference type="EMBL" id="CDM66386.1"/>
    </source>
</evidence>
<dbReference type="Proteomes" id="UP000031518">
    <property type="component" value="Unassembled WGS sequence"/>
</dbReference>
<dbReference type="Pfam" id="PF01709">
    <property type="entry name" value="Transcrip_reg"/>
    <property type="match status" value="1"/>
</dbReference>
<evidence type="ECO:0000256" key="5">
    <source>
        <dbReference type="ARBA" id="ARBA00023163"/>
    </source>
</evidence>
<keyword evidence="4 6" id="KW-0238">DNA-binding</keyword>
<keyword evidence="2 6" id="KW-0963">Cytoplasm</keyword>
<organism evidence="9 10">
    <name type="scientific">Pyrinomonas methylaliphatogenes</name>
    <dbReference type="NCBI Taxonomy" id="454194"/>
    <lineage>
        <taxon>Bacteria</taxon>
        <taxon>Pseudomonadati</taxon>
        <taxon>Acidobacteriota</taxon>
        <taxon>Blastocatellia</taxon>
        <taxon>Blastocatellales</taxon>
        <taxon>Pyrinomonadaceae</taxon>
        <taxon>Pyrinomonas</taxon>
    </lineage>
</organism>
<dbReference type="InterPro" id="IPR017856">
    <property type="entry name" value="Integrase-like_N"/>
</dbReference>
<name>A0A0B6WZ49_9BACT</name>
<dbReference type="Gene3D" id="1.10.10.200">
    <property type="match status" value="1"/>
</dbReference>
<dbReference type="NCBIfam" id="TIGR01033">
    <property type="entry name" value="YebC/PmpR family DNA-binding transcriptional regulator"/>
    <property type="match status" value="1"/>
</dbReference>
<protein>
    <recommendedName>
        <fullName evidence="6">Probable transcriptional regulatory protein PYK22_02415</fullName>
    </recommendedName>
</protein>
<reference evidence="9 10" key="1">
    <citation type="submission" date="2013-12" db="EMBL/GenBank/DDBJ databases">
        <authorList>
            <person name="Stott M."/>
        </authorList>
    </citation>
    <scope>NUCLEOTIDE SEQUENCE [LARGE SCALE GENOMIC DNA]</scope>
    <source>
        <strain evidence="9 10">K22</strain>
    </source>
</reference>
<dbReference type="InterPro" id="IPR026564">
    <property type="entry name" value="Transcrip_reg_TACO1-like_dom3"/>
</dbReference>
<dbReference type="InterPro" id="IPR002876">
    <property type="entry name" value="Transcrip_reg_TACO1-like"/>
</dbReference>
<dbReference type="HAMAP" id="MF_00693">
    <property type="entry name" value="Transcrip_reg_TACO1"/>
    <property type="match status" value="1"/>
</dbReference>
<dbReference type="PANTHER" id="PTHR12532:SF6">
    <property type="entry name" value="TRANSCRIPTIONAL REGULATORY PROTEIN YEBC-RELATED"/>
    <property type="match status" value="1"/>
</dbReference>
<dbReference type="GO" id="GO:0003677">
    <property type="term" value="F:DNA binding"/>
    <property type="evidence" value="ECO:0007669"/>
    <property type="project" value="UniProtKB-UniRule"/>
</dbReference>
<dbReference type="AlphaFoldDB" id="A0A0B6WZ49"/>
<dbReference type="PANTHER" id="PTHR12532">
    <property type="entry name" value="TRANSLATIONAL ACTIVATOR OF CYTOCHROME C OXIDASE 1"/>
    <property type="match status" value="1"/>
</dbReference>
<evidence type="ECO:0000256" key="4">
    <source>
        <dbReference type="ARBA" id="ARBA00023125"/>
    </source>
</evidence>
<dbReference type="GO" id="GO:0005829">
    <property type="term" value="C:cytosol"/>
    <property type="evidence" value="ECO:0007669"/>
    <property type="project" value="TreeGrafter"/>
</dbReference>
<evidence type="ECO:0000256" key="1">
    <source>
        <dbReference type="ARBA" id="ARBA00008724"/>
    </source>
</evidence>
<evidence type="ECO:0000256" key="3">
    <source>
        <dbReference type="ARBA" id="ARBA00023015"/>
    </source>
</evidence>
<comment type="similarity">
    <text evidence="1 6">Belongs to the TACO1 family.</text>
</comment>
<dbReference type="NCBIfam" id="NF009044">
    <property type="entry name" value="PRK12378.1"/>
    <property type="match status" value="1"/>
</dbReference>
<dbReference type="RefSeq" id="WP_041977610.1">
    <property type="nucleotide sequence ID" value="NZ_CBXV010000008.1"/>
</dbReference>
<evidence type="ECO:0000256" key="2">
    <source>
        <dbReference type="ARBA" id="ARBA00022490"/>
    </source>
</evidence>
<evidence type="ECO:0000259" key="8">
    <source>
        <dbReference type="Pfam" id="PF20772"/>
    </source>
</evidence>
<accession>A0A0B6WZ49</accession>
<dbReference type="SUPFAM" id="SSF75625">
    <property type="entry name" value="YebC-like"/>
    <property type="match status" value="1"/>
</dbReference>
<dbReference type="Pfam" id="PF20772">
    <property type="entry name" value="TACO1_YebC_N"/>
    <property type="match status" value="1"/>
</dbReference>
<dbReference type="FunFam" id="3.30.70.980:FF:000002">
    <property type="entry name" value="Probable transcriptional regulatory protein YebC"/>
    <property type="match status" value="1"/>
</dbReference>
<evidence type="ECO:0000259" key="7">
    <source>
        <dbReference type="Pfam" id="PF01709"/>
    </source>
</evidence>
<comment type="subcellular location">
    <subcellularLocation>
        <location evidence="6">Cytoplasm</location>
    </subcellularLocation>
</comment>
<proteinExistence type="inferred from homology"/>
<dbReference type="FunFam" id="1.10.10.200:FF:000002">
    <property type="entry name" value="Probable transcriptional regulatory protein CLM62_37755"/>
    <property type="match status" value="1"/>
</dbReference>
<dbReference type="NCBIfam" id="NF001030">
    <property type="entry name" value="PRK00110.1"/>
    <property type="match status" value="1"/>
</dbReference>
<dbReference type="InterPro" id="IPR029072">
    <property type="entry name" value="YebC-like"/>
</dbReference>
<dbReference type="GO" id="GO:0006355">
    <property type="term" value="P:regulation of DNA-templated transcription"/>
    <property type="evidence" value="ECO:0007669"/>
    <property type="project" value="UniProtKB-UniRule"/>
</dbReference>
<keyword evidence="5 6" id="KW-0804">Transcription</keyword>
<dbReference type="OrthoDB" id="9781053at2"/>
<dbReference type="InterPro" id="IPR049083">
    <property type="entry name" value="TACO1_YebC_N"/>
</dbReference>
<sequence>MSGHSKWHTIKHKKSLLDARRGKLFTKLIKEITVAARLGGGDPEANPRLRKAIADAKAANMPNDTIERAIKRGTGEIEGASYEEVTYEGYGPGGVAVLIHAMTDNRNRTVAELRHLFSKNGGNLSEAGSVAWMFERKGYIVVDKTAMPEEKLFELAIEAGAEDLRDDEDSFEIITDPESFEAVLAAIKKAGIEPQVAEISMVPQSYVKLEGQDARQMVKLMEALEDHDDVQKVYANFDISEQEMLAA</sequence>
<reference evidence="9 10" key="2">
    <citation type="submission" date="2015-01" db="EMBL/GenBank/DDBJ databases">
        <title>Complete genome sequence of Pyrinomonas methylaliphatogenes type strain K22T.</title>
        <authorList>
            <person name="Lee K.C.Y."/>
            <person name="Power J.F."/>
            <person name="Dunfield P.F."/>
            <person name="Morgan X.C."/>
            <person name="Huttenhower C."/>
            <person name="Stott M.B."/>
        </authorList>
    </citation>
    <scope>NUCLEOTIDE SEQUENCE [LARGE SCALE GENOMIC DNA]</scope>
    <source>
        <strain evidence="9 10">K22</strain>
    </source>
</reference>